<dbReference type="AlphaFoldDB" id="A0A9N9VUW2"/>
<dbReference type="OrthoDB" id="3204049at2759"/>
<evidence type="ECO:0000313" key="1">
    <source>
        <dbReference type="EMBL" id="CAH0033929.1"/>
    </source>
</evidence>
<proteinExistence type="predicted"/>
<name>A0A9N9VUW2_9HYPO</name>
<protein>
    <submittedName>
        <fullName evidence="1">Uncharacterized protein</fullName>
    </submittedName>
</protein>
<sequence length="351" mass="41351">MDNFRPFLKHTIKGGPYNYDGSPYTTSSSRRPEELPLLDYRELGAFLPNRWDDEDDAYFANQLFKLLILQNEMDPIIKICKHPEADLFEMWECQRGQYINSLEFEAGWHWVPLLALQAYIILNLLSCGTRRLGKESVRITEIRVATRIHSRLARTTRLKHILLGFRIDAFLEYQTIMNPNGGGIVHIKNVRRKHTNSGYARAAQANWKTEVGAFEAANPAVRYTFEISGRARHYLELRTELADYIMEIAEYQVPFGHRLKIPHDPLHPRNREELKKYLRYCWGIVIRCEVIARLQNQVIPWQHMIYEVLRCSLNSKGSFRDASRWKYIRNEIGHYFEGSEDKWAKTLFKDE</sequence>
<organism evidence="1 2">
    <name type="scientific">Clonostachys rhizophaga</name>
    <dbReference type="NCBI Taxonomy" id="160324"/>
    <lineage>
        <taxon>Eukaryota</taxon>
        <taxon>Fungi</taxon>
        <taxon>Dikarya</taxon>
        <taxon>Ascomycota</taxon>
        <taxon>Pezizomycotina</taxon>
        <taxon>Sordariomycetes</taxon>
        <taxon>Hypocreomycetidae</taxon>
        <taxon>Hypocreales</taxon>
        <taxon>Bionectriaceae</taxon>
        <taxon>Clonostachys</taxon>
    </lineage>
</organism>
<dbReference type="Proteomes" id="UP000696573">
    <property type="component" value="Unassembled WGS sequence"/>
</dbReference>
<dbReference type="EMBL" id="CABFNQ020000748">
    <property type="protein sequence ID" value="CAH0033929.1"/>
    <property type="molecule type" value="Genomic_DNA"/>
</dbReference>
<reference evidence="1" key="1">
    <citation type="submission" date="2021-10" db="EMBL/GenBank/DDBJ databases">
        <authorList>
            <person name="Piombo E."/>
        </authorList>
    </citation>
    <scope>NUCLEOTIDE SEQUENCE</scope>
</reference>
<gene>
    <name evidence="1" type="ORF">CRHIZ90672A_00006820</name>
</gene>
<accession>A0A9N9VUW2</accession>
<evidence type="ECO:0000313" key="2">
    <source>
        <dbReference type="Proteomes" id="UP000696573"/>
    </source>
</evidence>
<keyword evidence="2" id="KW-1185">Reference proteome</keyword>
<comment type="caution">
    <text evidence="1">The sequence shown here is derived from an EMBL/GenBank/DDBJ whole genome shotgun (WGS) entry which is preliminary data.</text>
</comment>